<organism evidence="2 3">
    <name type="scientific">Verruconis gallopava</name>
    <dbReference type="NCBI Taxonomy" id="253628"/>
    <lineage>
        <taxon>Eukaryota</taxon>
        <taxon>Fungi</taxon>
        <taxon>Dikarya</taxon>
        <taxon>Ascomycota</taxon>
        <taxon>Pezizomycotina</taxon>
        <taxon>Dothideomycetes</taxon>
        <taxon>Pleosporomycetidae</taxon>
        <taxon>Venturiales</taxon>
        <taxon>Sympoventuriaceae</taxon>
        <taxon>Verruconis</taxon>
    </lineage>
</organism>
<gene>
    <name evidence="2" type="ORF">PV09_08586</name>
</gene>
<evidence type="ECO:0000256" key="1">
    <source>
        <dbReference type="SAM" id="Phobius"/>
    </source>
</evidence>
<keyword evidence="1" id="KW-0472">Membrane</keyword>
<dbReference type="OrthoDB" id="3034003at2759"/>
<feature type="transmembrane region" description="Helical" evidence="1">
    <location>
        <begin position="718"/>
        <end position="744"/>
    </location>
</feature>
<evidence type="ECO:0000313" key="3">
    <source>
        <dbReference type="Proteomes" id="UP000053259"/>
    </source>
</evidence>
<dbReference type="HOGENOM" id="CLU_009663_0_0_1"/>
<proteinExistence type="predicted"/>
<sequence length="835" mass="89143">MVALDSLTTGQVAGIIAAGISFINISFKLIVPLILVSILNPTESAATWSRAAAQLQGSLWPTILRTDSTTNHNVRAGVRFTTKLRLLTALLLSLASIITPLGLYESIVASSSTELTPFAYAKDASVFGNGTLPRPAEGFSRLCGSFGPPIACPNSNSTIVSNVNSTGFTISDEDVINVSIPSDYMAYLQSGAQAIGQTVSSVFDIGYRTYTYATDTQLKTINQGKKYAIGSFNQFNTLFLNGGLQLVEGLVVDAESGGLGFRNHSVPIDSPFGATWTEDILFIEPETQCVNTNLTFDYTFPLNGTGSSSVVDLVLVDHGGFANLNTTFPPYDALTAQDDPQLAYRAYRSAWLQNAYTALYYNVTNPGSAISGMKAFSYINSEVGNQIPMVKNNFSGQESEWSNLRFSVAEFGGFIDGLPQGGFGNESLTNTTGQFDLNVPDNPWKITADNFTDARDDCNAVFGYSLGNVSNILGFCGSALGTPQEKGAQSIVRFEPGSSYSQPLYGCASVVRAVIKTVSFKFNGTGLGGLSVTGIEEKQYASEADYPLWGVESAGMSLVDGNPLWGIIDPAQKDKFKNMSFVQKPALYLPGYINGATDLGLPPVVTGSNLPGIDFYSKALAFAYSTGARASSSAFDYSGDNNLGVYNKWASMSGTPEGAAQIINLIWTDAAANAVIGTKSWFASSDVKLAKRASGDASADVQTGVPVYQYIRRVRYHIAYAVPAFVVLTIFLCSFLFSFVMTVVGKTGPARMRLFLQKTSVGRVMTSLLHPEPATASAPTKQWAGSLGKMHIDFMGAIPRGAAVGMQPAAMHSEVYDPMLQGKAPVAIGLQEVKR</sequence>
<keyword evidence="1" id="KW-1133">Transmembrane helix</keyword>
<evidence type="ECO:0000313" key="2">
    <source>
        <dbReference type="EMBL" id="KIV99780.1"/>
    </source>
</evidence>
<name>A0A0D1XC13_9PEZI</name>
<feature type="transmembrane region" description="Helical" evidence="1">
    <location>
        <begin position="12"/>
        <end position="39"/>
    </location>
</feature>
<dbReference type="AlphaFoldDB" id="A0A0D1XC13"/>
<dbReference type="GeneID" id="27316559"/>
<dbReference type="STRING" id="253628.A0A0D1XC13"/>
<keyword evidence="3" id="KW-1185">Reference proteome</keyword>
<feature type="transmembrane region" description="Helical" evidence="1">
    <location>
        <begin position="84"/>
        <end position="104"/>
    </location>
</feature>
<dbReference type="RefSeq" id="XP_016209650.1">
    <property type="nucleotide sequence ID" value="XM_016362508.1"/>
</dbReference>
<dbReference type="EMBL" id="KN847571">
    <property type="protein sequence ID" value="KIV99780.1"/>
    <property type="molecule type" value="Genomic_DNA"/>
</dbReference>
<protein>
    <submittedName>
        <fullName evidence="2">Uncharacterized protein</fullName>
    </submittedName>
</protein>
<accession>A0A0D1XC13</accession>
<dbReference type="Proteomes" id="UP000053259">
    <property type="component" value="Unassembled WGS sequence"/>
</dbReference>
<dbReference type="VEuPathDB" id="FungiDB:PV09_08586"/>
<dbReference type="InParanoid" id="A0A0D1XC13"/>
<reference evidence="2 3" key="1">
    <citation type="submission" date="2015-01" db="EMBL/GenBank/DDBJ databases">
        <title>The Genome Sequence of Ochroconis gallopava CBS43764.</title>
        <authorList>
            <consortium name="The Broad Institute Genomics Platform"/>
            <person name="Cuomo C."/>
            <person name="de Hoog S."/>
            <person name="Gorbushina A."/>
            <person name="Stielow B."/>
            <person name="Teixiera M."/>
            <person name="Abouelleil A."/>
            <person name="Chapman S.B."/>
            <person name="Priest M."/>
            <person name="Young S.K."/>
            <person name="Wortman J."/>
            <person name="Nusbaum C."/>
            <person name="Birren B."/>
        </authorList>
    </citation>
    <scope>NUCLEOTIDE SEQUENCE [LARGE SCALE GENOMIC DNA]</scope>
    <source>
        <strain evidence="2 3">CBS 43764</strain>
    </source>
</reference>
<keyword evidence="1" id="KW-0812">Transmembrane</keyword>